<evidence type="ECO:0000313" key="2">
    <source>
        <dbReference type="Proteomes" id="UP000499080"/>
    </source>
</evidence>
<proteinExistence type="predicted"/>
<protein>
    <submittedName>
        <fullName evidence="1">Uncharacterized protein</fullName>
    </submittedName>
</protein>
<name>A0A4Y2CTS9_ARAVE</name>
<keyword evidence="2" id="KW-1185">Reference proteome</keyword>
<dbReference type="EMBL" id="BGPR01000248">
    <property type="protein sequence ID" value="GBM07840.1"/>
    <property type="molecule type" value="Genomic_DNA"/>
</dbReference>
<gene>
    <name evidence="1" type="ORF">AVEN_96467_1</name>
</gene>
<evidence type="ECO:0000313" key="1">
    <source>
        <dbReference type="EMBL" id="GBM07840.1"/>
    </source>
</evidence>
<organism evidence="1 2">
    <name type="scientific">Araneus ventricosus</name>
    <name type="common">Orbweaver spider</name>
    <name type="synonym">Epeira ventricosa</name>
    <dbReference type="NCBI Taxonomy" id="182803"/>
    <lineage>
        <taxon>Eukaryota</taxon>
        <taxon>Metazoa</taxon>
        <taxon>Ecdysozoa</taxon>
        <taxon>Arthropoda</taxon>
        <taxon>Chelicerata</taxon>
        <taxon>Arachnida</taxon>
        <taxon>Araneae</taxon>
        <taxon>Araneomorphae</taxon>
        <taxon>Entelegynae</taxon>
        <taxon>Araneoidea</taxon>
        <taxon>Araneidae</taxon>
        <taxon>Araneus</taxon>
    </lineage>
</organism>
<dbReference type="OrthoDB" id="10017160at2759"/>
<sequence>MCFMLMAFFAQNPTPSTETLRSVKLKWCAADCEIRRVIRFLTARIMESAGIHLQICADNAMSDSKVRKWRGLFKEDMENIHAKSRSDQPSVITDDLVQTIDTQIHANRKLTISKLL</sequence>
<dbReference type="Proteomes" id="UP000499080">
    <property type="component" value="Unassembled WGS sequence"/>
</dbReference>
<comment type="caution">
    <text evidence="1">The sequence shown here is derived from an EMBL/GenBank/DDBJ whole genome shotgun (WGS) entry which is preliminary data.</text>
</comment>
<dbReference type="AlphaFoldDB" id="A0A4Y2CTS9"/>
<reference evidence="1 2" key="1">
    <citation type="journal article" date="2019" name="Sci. Rep.">
        <title>Orb-weaving spider Araneus ventricosus genome elucidates the spidroin gene catalogue.</title>
        <authorList>
            <person name="Kono N."/>
            <person name="Nakamura H."/>
            <person name="Ohtoshi R."/>
            <person name="Moran D.A.P."/>
            <person name="Shinohara A."/>
            <person name="Yoshida Y."/>
            <person name="Fujiwara M."/>
            <person name="Mori M."/>
            <person name="Tomita M."/>
            <person name="Arakawa K."/>
        </authorList>
    </citation>
    <scope>NUCLEOTIDE SEQUENCE [LARGE SCALE GENOMIC DNA]</scope>
</reference>
<accession>A0A4Y2CTS9</accession>